<evidence type="ECO:0000256" key="8">
    <source>
        <dbReference type="ARBA" id="ARBA00044637"/>
    </source>
</evidence>
<comment type="catalytic activity">
    <reaction evidence="11">
        <text>D-mannose(out) = D-mannose(in)</text>
        <dbReference type="Rhea" id="RHEA:78391"/>
        <dbReference type="ChEBI" id="CHEBI:4208"/>
    </reaction>
    <physiologicalReaction direction="left-to-right" evidence="11">
        <dbReference type="Rhea" id="RHEA:78392"/>
    </physiologicalReaction>
</comment>
<sequence>MFWRLSFLAISAGLLFGVDIASIGAALEGMAQAFCASLQNLGLEDNASEWVVSGAKGGAVFGGLFGGALMVSRGRRTSIRLSALPFFIGPLLIFTAQSFWQAFIGRLLMGLGFGLASVATPSYLSEVVVPVHRGLFEAMYELGIATGMLLAALLNLLLQALSVEGQLGTLACWRYQAGLVPCAFAVPLLLLSFAVPESPRWLMQTVTPSSLLASLGEIVWLGRPGARQRMETVKTWTNSENGSEALEAFDAEVLDEEESEKANSKDDLIRLWDEQHKALGNPLFSREISREEVAQKRRTCAVLLGTFIDAKDILIGRVPGARQGLTLALAAAVLNQACASTSILIYAQKLLQTAGVQRQTEQDAQSTIIIAAKLLGVILGLFLVERVTRKALLAAGGAGSAISLALLLVGMQLSSNVLLMTGMGCFVLCFYSTWGVGYWAVVVEVTTVGGPRYASAAQAMCTATLFFFGWLTSLTFVQVMSLGSLGILVYVTVAVLMFAYGRCWLPETSGHSLEECAYSVEHQGDVCLATDSDGSDDFELSSTDSSERPGMERGT</sequence>
<feature type="domain" description="Major facilitator superfamily (MFS) profile" evidence="18">
    <location>
        <begin position="5"/>
        <end position="509"/>
    </location>
</feature>
<dbReference type="InterPro" id="IPR020846">
    <property type="entry name" value="MFS_dom"/>
</dbReference>
<feature type="transmembrane region" description="Helical" evidence="16">
    <location>
        <begin position="51"/>
        <end position="71"/>
    </location>
</feature>
<evidence type="ECO:0000313" key="19">
    <source>
        <dbReference type="EMBL" id="CAI4012086.1"/>
    </source>
</evidence>
<dbReference type="SUPFAM" id="SSF103473">
    <property type="entry name" value="MFS general substrate transporter"/>
    <property type="match status" value="1"/>
</dbReference>
<dbReference type="InterPro" id="IPR005829">
    <property type="entry name" value="Sugar_transporter_CS"/>
</dbReference>
<dbReference type="PANTHER" id="PTHR48020:SF12">
    <property type="entry name" value="PROTON MYO-INOSITOL COTRANSPORTER"/>
    <property type="match status" value="1"/>
</dbReference>
<evidence type="ECO:0000256" key="3">
    <source>
        <dbReference type="ARBA" id="ARBA00011738"/>
    </source>
</evidence>
<dbReference type="GO" id="GO:0022857">
    <property type="term" value="F:transmembrane transporter activity"/>
    <property type="evidence" value="ECO:0007669"/>
    <property type="project" value="InterPro"/>
</dbReference>
<evidence type="ECO:0000256" key="13">
    <source>
        <dbReference type="ARBA" id="ARBA00044710"/>
    </source>
</evidence>
<reference evidence="19" key="1">
    <citation type="submission" date="2022-10" db="EMBL/GenBank/DDBJ databases">
        <authorList>
            <person name="Chen Y."/>
            <person name="Dougan E. K."/>
            <person name="Chan C."/>
            <person name="Rhodes N."/>
            <person name="Thang M."/>
        </authorList>
    </citation>
    <scope>NUCLEOTIDE SEQUENCE</scope>
</reference>
<comment type="similarity">
    <text evidence="2">Belongs to the major facilitator superfamily. Sugar transporter (TC 2.A.1.1) family.</text>
</comment>
<feature type="transmembrane region" description="Helical" evidence="16">
    <location>
        <begin position="142"/>
        <end position="163"/>
    </location>
</feature>
<evidence type="ECO:0000256" key="5">
    <source>
        <dbReference type="ARBA" id="ARBA00022692"/>
    </source>
</evidence>
<evidence type="ECO:0000256" key="1">
    <source>
        <dbReference type="ARBA" id="ARBA00004141"/>
    </source>
</evidence>
<evidence type="ECO:0000256" key="2">
    <source>
        <dbReference type="ARBA" id="ARBA00010992"/>
    </source>
</evidence>
<keyword evidence="21" id="KW-1185">Reference proteome</keyword>
<dbReference type="InterPro" id="IPR050814">
    <property type="entry name" value="Myo-inositol_Transporter"/>
</dbReference>
<feature type="signal peptide" evidence="17">
    <location>
        <begin position="1"/>
        <end position="17"/>
    </location>
</feature>
<dbReference type="PROSITE" id="PS50850">
    <property type="entry name" value="MFS"/>
    <property type="match status" value="1"/>
</dbReference>
<dbReference type="AlphaFoldDB" id="A0A9P1GFI4"/>
<keyword evidence="17" id="KW-0732">Signal</keyword>
<dbReference type="EMBL" id="CAMXCT010005334">
    <property type="protein sequence ID" value="CAI4012086.1"/>
    <property type="molecule type" value="Genomic_DNA"/>
</dbReference>
<dbReference type="OrthoDB" id="436247at2759"/>
<comment type="catalytic activity">
    <reaction evidence="12">
        <text>D-glucosamine(out) = D-glucosamine(in)</text>
        <dbReference type="Rhea" id="RHEA:78423"/>
        <dbReference type="ChEBI" id="CHEBI:58723"/>
    </reaction>
    <physiologicalReaction direction="left-to-right" evidence="12">
        <dbReference type="Rhea" id="RHEA:78424"/>
    </physiologicalReaction>
</comment>
<feature type="transmembrane region" description="Helical" evidence="16">
    <location>
        <begin position="175"/>
        <end position="195"/>
    </location>
</feature>
<accession>A0A9P1GFI4</accession>
<keyword evidence="7 16" id="KW-0472">Membrane</keyword>
<dbReference type="PRINTS" id="PR00171">
    <property type="entry name" value="SUGRTRNSPORT"/>
</dbReference>
<comment type="catalytic activity">
    <reaction evidence="13">
        <text>D-fructose(out) = D-fructose(in)</text>
        <dbReference type="Rhea" id="RHEA:60372"/>
        <dbReference type="ChEBI" id="CHEBI:37721"/>
    </reaction>
    <physiologicalReaction direction="left-to-right" evidence="13">
        <dbReference type="Rhea" id="RHEA:60373"/>
    </physiologicalReaction>
</comment>
<comment type="subcellular location">
    <subcellularLocation>
        <location evidence="1">Membrane</location>
        <topology evidence="1">Multi-pass membrane protein</topology>
    </subcellularLocation>
</comment>
<comment type="caution">
    <text evidence="19">The sequence shown here is derived from an EMBL/GenBank/DDBJ whole genome shotgun (WGS) entry which is preliminary data.</text>
</comment>
<evidence type="ECO:0000313" key="20">
    <source>
        <dbReference type="EMBL" id="CAL4799398.1"/>
    </source>
</evidence>
<evidence type="ECO:0000256" key="7">
    <source>
        <dbReference type="ARBA" id="ARBA00023136"/>
    </source>
</evidence>
<evidence type="ECO:0000256" key="15">
    <source>
        <dbReference type="SAM" id="MobiDB-lite"/>
    </source>
</evidence>
<evidence type="ECO:0000256" key="9">
    <source>
        <dbReference type="ARBA" id="ARBA00044648"/>
    </source>
</evidence>
<evidence type="ECO:0000256" key="16">
    <source>
        <dbReference type="SAM" id="Phobius"/>
    </source>
</evidence>
<gene>
    <name evidence="19" type="ORF">C1SCF055_LOCUS37186</name>
</gene>
<comment type="catalytic activity">
    <reaction evidence="9">
        <text>D-glucose(out) = D-glucose(in)</text>
        <dbReference type="Rhea" id="RHEA:60376"/>
        <dbReference type="ChEBI" id="CHEBI:4167"/>
    </reaction>
    <physiologicalReaction direction="left-to-right" evidence="9">
        <dbReference type="Rhea" id="RHEA:60377"/>
    </physiologicalReaction>
</comment>
<comment type="catalytic activity">
    <reaction evidence="8">
        <text>D-galactose(in) = D-galactose(out)</text>
        <dbReference type="Rhea" id="RHEA:34915"/>
        <dbReference type="ChEBI" id="CHEBI:4139"/>
    </reaction>
    <physiologicalReaction direction="right-to-left" evidence="8">
        <dbReference type="Rhea" id="RHEA:34917"/>
    </physiologicalReaction>
</comment>
<dbReference type="Pfam" id="PF00083">
    <property type="entry name" value="Sugar_tr"/>
    <property type="match status" value="2"/>
</dbReference>
<evidence type="ECO:0000256" key="6">
    <source>
        <dbReference type="ARBA" id="ARBA00022989"/>
    </source>
</evidence>
<proteinExistence type="inferred from homology"/>
<protein>
    <recommendedName>
        <fullName evidence="14">Hexose transporter 1</fullName>
    </recommendedName>
</protein>
<keyword evidence="6 16" id="KW-1133">Transmembrane helix</keyword>
<dbReference type="InterPro" id="IPR005828">
    <property type="entry name" value="MFS_sugar_transport-like"/>
</dbReference>
<feature type="transmembrane region" description="Helical" evidence="16">
    <location>
        <begin position="391"/>
        <end position="411"/>
    </location>
</feature>
<dbReference type="Gene3D" id="1.20.1250.20">
    <property type="entry name" value="MFS general substrate transporter like domains"/>
    <property type="match status" value="1"/>
</dbReference>
<dbReference type="Proteomes" id="UP001152797">
    <property type="component" value="Unassembled WGS sequence"/>
</dbReference>
<dbReference type="InterPro" id="IPR003663">
    <property type="entry name" value="Sugar/inositol_transpt"/>
</dbReference>
<feature type="transmembrane region" description="Helical" evidence="16">
    <location>
        <begin position="453"/>
        <end position="471"/>
    </location>
</feature>
<evidence type="ECO:0000256" key="11">
    <source>
        <dbReference type="ARBA" id="ARBA00044662"/>
    </source>
</evidence>
<feature type="region of interest" description="Disordered" evidence="15">
    <location>
        <begin position="531"/>
        <end position="555"/>
    </location>
</feature>
<organism evidence="19">
    <name type="scientific">Cladocopium goreaui</name>
    <dbReference type="NCBI Taxonomy" id="2562237"/>
    <lineage>
        <taxon>Eukaryota</taxon>
        <taxon>Sar</taxon>
        <taxon>Alveolata</taxon>
        <taxon>Dinophyceae</taxon>
        <taxon>Suessiales</taxon>
        <taxon>Symbiodiniaceae</taxon>
        <taxon>Cladocopium</taxon>
    </lineage>
</organism>
<feature type="transmembrane region" description="Helical" evidence="16">
    <location>
        <begin position="417"/>
        <end position="441"/>
    </location>
</feature>
<keyword evidence="5 16" id="KW-0812">Transmembrane</keyword>
<evidence type="ECO:0000256" key="14">
    <source>
        <dbReference type="ARBA" id="ARBA00044780"/>
    </source>
</evidence>
<feature type="transmembrane region" description="Helical" evidence="16">
    <location>
        <begin position="83"/>
        <end position="103"/>
    </location>
</feature>
<keyword evidence="4" id="KW-0813">Transport</keyword>
<evidence type="ECO:0000256" key="10">
    <source>
        <dbReference type="ARBA" id="ARBA00044656"/>
    </source>
</evidence>
<comment type="catalytic activity">
    <reaction evidence="10">
        <text>D-xylose(out) = D-xylose(in)</text>
        <dbReference type="Rhea" id="RHEA:78427"/>
        <dbReference type="ChEBI" id="CHEBI:53455"/>
    </reaction>
    <physiologicalReaction direction="left-to-right" evidence="10">
        <dbReference type="Rhea" id="RHEA:78428"/>
    </physiologicalReaction>
</comment>
<feature type="transmembrane region" description="Helical" evidence="16">
    <location>
        <begin position="367"/>
        <end position="384"/>
    </location>
</feature>
<evidence type="ECO:0000256" key="12">
    <source>
        <dbReference type="ARBA" id="ARBA00044668"/>
    </source>
</evidence>
<dbReference type="EMBL" id="CAMXCT020005334">
    <property type="protein sequence ID" value="CAL1165461.1"/>
    <property type="molecule type" value="Genomic_DNA"/>
</dbReference>
<evidence type="ECO:0000256" key="4">
    <source>
        <dbReference type="ARBA" id="ARBA00022448"/>
    </source>
</evidence>
<dbReference type="EMBL" id="CAMXCT030005334">
    <property type="protein sequence ID" value="CAL4799398.1"/>
    <property type="molecule type" value="Genomic_DNA"/>
</dbReference>
<dbReference type="PROSITE" id="PS00217">
    <property type="entry name" value="SUGAR_TRANSPORT_2"/>
    <property type="match status" value="1"/>
</dbReference>
<evidence type="ECO:0000256" key="17">
    <source>
        <dbReference type="SAM" id="SignalP"/>
    </source>
</evidence>
<feature type="chain" id="PRO_5043272741" description="Hexose transporter 1" evidence="17">
    <location>
        <begin position="18"/>
        <end position="555"/>
    </location>
</feature>
<feature type="transmembrane region" description="Helical" evidence="16">
    <location>
        <begin position="477"/>
        <end position="500"/>
    </location>
</feature>
<reference evidence="20 21" key="2">
    <citation type="submission" date="2024-05" db="EMBL/GenBank/DDBJ databases">
        <authorList>
            <person name="Chen Y."/>
            <person name="Shah S."/>
            <person name="Dougan E. K."/>
            <person name="Thang M."/>
            <person name="Chan C."/>
        </authorList>
    </citation>
    <scope>NUCLEOTIDE SEQUENCE [LARGE SCALE GENOMIC DNA]</scope>
</reference>
<comment type="subunit">
    <text evidence="3">Homodimer.</text>
</comment>
<dbReference type="PANTHER" id="PTHR48020">
    <property type="entry name" value="PROTON MYO-INOSITOL COTRANSPORTER"/>
    <property type="match status" value="1"/>
</dbReference>
<evidence type="ECO:0000313" key="21">
    <source>
        <dbReference type="Proteomes" id="UP001152797"/>
    </source>
</evidence>
<dbReference type="GO" id="GO:0016020">
    <property type="term" value="C:membrane"/>
    <property type="evidence" value="ECO:0007669"/>
    <property type="project" value="UniProtKB-SubCell"/>
</dbReference>
<feature type="compositionally biased region" description="Basic and acidic residues" evidence="15">
    <location>
        <begin position="545"/>
        <end position="555"/>
    </location>
</feature>
<evidence type="ECO:0000259" key="18">
    <source>
        <dbReference type="PROSITE" id="PS50850"/>
    </source>
</evidence>
<dbReference type="InterPro" id="IPR036259">
    <property type="entry name" value="MFS_trans_sf"/>
</dbReference>
<feature type="transmembrane region" description="Helical" evidence="16">
    <location>
        <begin position="325"/>
        <end position="347"/>
    </location>
</feature>
<name>A0A9P1GFI4_9DINO</name>